<name>A0A0R1YV25_9LACO</name>
<evidence type="ECO:0000313" key="1">
    <source>
        <dbReference type="EMBL" id="KRM46446.1"/>
    </source>
</evidence>
<dbReference type="PATRIC" id="fig|1423784.4.peg.2064"/>
<dbReference type="Proteomes" id="UP000051957">
    <property type="component" value="Unassembled WGS sequence"/>
</dbReference>
<protein>
    <submittedName>
        <fullName evidence="1">Uncharacterized protein</fullName>
    </submittedName>
</protein>
<comment type="caution">
    <text evidence="1">The sequence shown here is derived from an EMBL/GenBank/DDBJ whole genome shotgun (WGS) entry which is preliminary data.</text>
</comment>
<gene>
    <name evidence="1" type="ORF">FC51_GL002022</name>
</gene>
<dbReference type="EMBL" id="AZGK01000006">
    <property type="protein sequence ID" value="KRM46446.1"/>
    <property type="molecule type" value="Genomic_DNA"/>
</dbReference>
<accession>A0A0R1YV25</accession>
<sequence>MKIFSRFIGDRIDRFIWIDRNKKPATELKACTFDSVAGLVISYDRTKRSAST</sequence>
<evidence type="ECO:0000313" key="2">
    <source>
        <dbReference type="Proteomes" id="UP000051957"/>
    </source>
</evidence>
<organism evidence="1 2">
    <name type="scientific">Lentilactobacillus parabuchneri DSM 5707 = NBRC 107865</name>
    <dbReference type="NCBI Taxonomy" id="1423784"/>
    <lineage>
        <taxon>Bacteria</taxon>
        <taxon>Bacillati</taxon>
        <taxon>Bacillota</taxon>
        <taxon>Bacilli</taxon>
        <taxon>Lactobacillales</taxon>
        <taxon>Lactobacillaceae</taxon>
        <taxon>Lentilactobacillus</taxon>
    </lineage>
</organism>
<dbReference type="AlphaFoldDB" id="A0A0R1YV25"/>
<reference evidence="1 2" key="1">
    <citation type="journal article" date="2015" name="Genome Announc.">
        <title>Expanding the biotechnology potential of lactobacilli through comparative genomics of 213 strains and associated genera.</title>
        <authorList>
            <person name="Sun Z."/>
            <person name="Harris H.M."/>
            <person name="McCann A."/>
            <person name="Guo C."/>
            <person name="Argimon S."/>
            <person name="Zhang W."/>
            <person name="Yang X."/>
            <person name="Jeffery I.B."/>
            <person name="Cooney J.C."/>
            <person name="Kagawa T.F."/>
            <person name="Liu W."/>
            <person name="Song Y."/>
            <person name="Salvetti E."/>
            <person name="Wrobel A."/>
            <person name="Rasinkangas P."/>
            <person name="Parkhill J."/>
            <person name="Rea M.C."/>
            <person name="O'Sullivan O."/>
            <person name="Ritari J."/>
            <person name="Douillard F.P."/>
            <person name="Paul Ross R."/>
            <person name="Yang R."/>
            <person name="Briner A.E."/>
            <person name="Felis G.E."/>
            <person name="de Vos W.M."/>
            <person name="Barrangou R."/>
            <person name="Klaenhammer T.R."/>
            <person name="Caufield P.W."/>
            <person name="Cui Y."/>
            <person name="Zhang H."/>
            <person name="O'Toole P.W."/>
        </authorList>
    </citation>
    <scope>NUCLEOTIDE SEQUENCE [LARGE SCALE GENOMIC DNA]</scope>
    <source>
        <strain evidence="1 2">DSM 5707</strain>
    </source>
</reference>
<proteinExistence type="predicted"/>